<dbReference type="Pfam" id="PF22774">
    <property type="entry name" value="DNAJC11_beta-barrel"/>
    <property type="match status" value="1"/>
</dbReference>
<keyword evidence="16" id="KW-0812">Transmembrane</keyword>
<evidence type="ECO:0000256" key="4">
    <source>
        <dbReference type="ARBA" id="ARBA00012045"/>
    </source>
</evidence>
<evidence type="ECO:0000256" key="15">
    <source>
        <dbReference type="SAM" id="MobiDB-lite"/>
    </source>
</evidence>
<evidence type="ECO:0000313" key="18">
    <source>
        <dbReference type="EMBL" id="KAF5351268.1"/>
    </source>
</evidence>
<evidence type="ECO:0000313" key="19">
    <source>
        <dbReference type="Proteomes" id="UP000559027"/>
    </source>
</evidence>
<proteinExistence type="inferred from homology"/>
<organism evidence="18 19">
    <name type="scientific">Leucocoprinus leucothites</name>
    <dbReference type="NCBI Taxonomy" id="201217"/>
    <lineage>
        <taxon>Eukaryota</taxon>
        <taxon>Fungi</taxon>
        <taxon>Dikarya</taxon>
        <taxon>Basidiomycota</taxon>
        <taxon>Agaricomycotina</taxon>
        <taxon>Agaricomycetes</taxon>
        <taxon>Agaricomycetidae</taxon>
        <taxon>Agaricales</taxon>
        <taxon>Agaricineae</taxon>
        <taxon>Agaricaceae</taxon>
        <taxon>Leucocoprinus</taxon>
    </lineage>
</organism>
<dbReference type="GO" id="GO:0000701">
    <property type="term" value="F:purine-specific mismatch base pair DNA N-glycosylase activity"/>
    <property type="evidence" value="ECO:0007669"/>
    <property type="project" value="UniProtKB-EC"/>
</dbReference>
<keyword evidence="8" id="KW-0227">DNA damage</keyword>
<dbReference type="Pfam" id="PF00226">
    <property type="entry name" value="DnaJ"/>
    <property type="match status" value="1"/>
</dbReference>
<dbReference type="PANTHER" id="PTHR42944:SF1">
    <property type="entry name" value="ADENINE DNA GLYCOSYLASE"/>
    <property type="match status" value="1"/>
</dbReference>
<dbReference type="SUPFAM" id="SSF46565">
    <property type="entry name" value="Chaperone J-domain"/>
    <property type="match status" value="1"/>
</dbReference>
<evidence type="ECO:0000256" key="5">
    <source>
        <dbReference type="ARBA" id="ARBA00022023"/>
    </source>
</evidence>
<dbReference type="InterPro" id="IPR036869">
    <property type="entry name" value="J_dom_sf"/>
</dbReference>
<dbReference type="PRINTS" id="PR00625">
    <property type="entry name" value="JDOMAIN"/>
</dbReference>
<dbReference type="InterPro" id="IPR003265">
    <property type="entry name" value="HhH-GPD_domain"/>
</dbReference>
<keyword evidence="6" id="KW-0004">4Fe-4S</keyword>
<keyword evidence="9" id="KW-0378">Hydrolase</keyword>
<dbReference type="Gene3D" id="1.10.1670.10">
    <property type="entry name" value="Helix-hairpin-Helix base-excision DNA repair enzymes (C-terminal)"/>
    <property type="match status" value="1"/>
</dbReference>
<dbReference type="SMART" id="SM00478">
    <property type="entry name" value="ENDO3c"/>
    <property type="match status" value="1"/>
</dbReference>
<dbReference type="GO" id="GO:0006298">
    <property type="term" value="P:mismatch repair"/>
    <property type="evidence" value="ECO:0007669"/>
    <property type="project" value="TreeGrafter"/>
</dbReference>
<protein>
    <recommendedName>
        <fullName evidence="5">Adenine DNA glycosylase</fullName>
        <ecNumber evidence="4">3.2.2.31</ecNumber>
    </recommendedName>
</protein>
<dbReference type="GO" id="GO:0006285">
    <property type="term" value="P:base-excision repair, AP site formation"/>
    <property type="evidence" value="ECO:0007669"/>
    <property type="project" value="UniProtKB-ARBA"/>
</dbReference>
<dbReference type="Pfam" id="PF00730">
    <property type="entry name" value="HhH-GPD"/>
    <property type="match status" value="1"/>
</dbReference>
<dbReference type="InterPro" id="IPR011257">
    <property type="entry name" value="DNA_glycosylase"/>
</dbReference>
<comment type="caution">
    <text evidence="18">The sequence shown here is derived from an EMBL/GenBank/DDBJ whole genome shotgun (WGS) entry which is preliminary data.</text>
</comment>
<dbReference type="PROSITE" id="PS50076">
    <property type="entry name" value="DNAJ_2"/>
    <property type="match status" value="1"/>
</dbReference>
<dbReference type="GO" id="GO:0005634">
    <property type="term" value="C:nucleus"/>
    <property type="evidence" value="ECO:0007669"/>
    <property type="project" value="TreeGrafter"/>
</dbReference>
<evidence type="ECO:0000256" key="14">
    <source>
        <dbReference type="ARBA" id="ARBA00023295"/>
    </source>
</evidence>
<evidence type="ECO:0000256" key="3">
    <source>
        <dbReference type="ARBA" id="ARBA00008343"/>
    </source>
</evidence>
<dbReference type="CDD" id="cd06257">
    <property type="entry name" value="DnaJ"/>
    <property type="match status" value="1"/>
</dbReference>
<dbReference type="InterPro" id="IPR023170">
    <property type="entry name" value="HhH_base_excis_C"/>
</dbReference>
<dbReference type="InterPro" id="IPR001623">
    <property type="entry name" value="DnaJ_domain"/>
</dbReference>
<keyword evidence="16" id="KW-0472">Membrane</keyword>
<dbReference type="PROSITE" id="PS01155">
    <property type="entry name" value="ENDONUCLEASE_III_2"/>
    <property type="match status" value="1"/>
</dbReference>
<keyword evidence="12" id="KW-0143">Chaperone</keyword>
<keyword evidence="10" id="KW-0408">Iron</keyword>
<evidence type="ECO:0000256" key="1">
    <source>
        <dbReference type="ARBA" id="ARBA00000843"/>
    </source>
</evidence>
<evidence type="ECO:0000256" key="8">
    <source>
        <dbReference type="ARBA" id="ARBA00022763"/>
    </source>
</evidence>
<dbReference type="Pfam" id="PF11875">
    <property type="entry name" value="DnaJ-like_C11_C"/>
    <property type="match status" value="1"/>
</dbReference>
<feature type="transmembrane region" description="Helical" evidence="16">
    <location>
        <begin position="760"/>
        <end position="780"/>
    </location>
</feature>
<name>A0A8H5FWE9_9AGAR</name>
<gene>
    <name evidence="18" type="ORF">D9756_008383</name>
</gene>
<dbReference type="OrthoDB" id="10248838at2759"/>
<feature type="region of interest" description="Disordered" evidence="15">
    <location>
        <begin position="1"/>
        <end position="57"/>
    </location>
</feature>
<dbReference type="PANTHER" id="PTHR42944">
    <property type="entry name" value="ADENINE DNA GLYCOSYLASE"/>
    <property type="match status" value="1"/>
</dbReference>
<dbReference type="GO" id="GO:0051539">
    <property type="term" value="F:4 iron, 4 sulfur cluster binding"/>
    <property type="evidence" value="ECO:0007669"/>
    <property type="project" value="UniProtKB-KW"/>
</dbReference>
<comment type="catalytic activity">
    <reaction evidence="1">
        <text>Hydrolyzes free adenine bases from 7,8-dihydro-8-oxoguanine:adenine mismatched double-stranded DNA, leaving an apurinic site.</text>
        <dbReference type="EC" id="3.2.2.31"/>
    </reaction>
</comment>
<comment type="cofactor">
    <cofactor evidence="2">
        <name>[4Fe-4S] cluster</name>
        <dbReference type="ChEBI" id="CHEBI:49883"/>
    </cofactor>
</comment>
<dbReference type="Proteomes" id="UP000559027">
    <property type="component" value="Unassembled WGS sequence"/>
</dbReference>
<keyword evidence="14" id="KW-0326">Glycosidase</keyword>
<evidence type="ECO:0000259" key="17">
    <source>
        <dbReference type="PROSITE" id="PS50076"/>
    </source>
</evidence>
<dbReference type="SUPFAM" id="SSF48150">
    <property type="entry name" value="DNA-glycosylase"/>
    <property type="match status" value="1"/>
</dbReference>
<accession>A0A8H5FWE9</accession>
<evidence type="ECO:0000256" key="11">
    <source>
        <dbReference type="ARBA" id="ARBA00023014"/>
    </source>
</evidence>
<feature type="compositionally biased region" description="Basic residues" evidence="15">
    <location>
        <begin position="43"/>
        <end position="55"/>
    </location>
</feature>
<dbReference type="InterPro" id="IPR003651">
    <property type="entry name" value="Endonuclease3_FeS-loop_motif"/>
</dbReference>
<dbReference type="CDD" id="cd00056">
    <property type="entry name" value="ENDO3c"/>
    <property type="match status" value="1"/>
</dbReference>
<evidence type="ECO:0000256" key="12">
    <source>
        <dbReference type="ARBA" id="ARBA00023186"/>
    </source>
</evidence>
<feature type="domain" description="J" evidence="17">
    <location>
        <begin position="366"/>
        <end position="434"/>
    </location>
</feature>
<dbReference type="GO" id="GO:0046872">
    <property type="term" value="F:metal ion binding"/>
    <property type="evidence" value="ECO:0007669"/>
    <property type="project" value="UniProtKB-KW"/>
</dbReference>
<dbReference type="Gene3D" id="1.10.287.110">
    <property type="entry name" value="DnaJ domain"/>
    <property type="match status" value="1"/>
</dbReference>
<dbReference type="AlphaFoldDB" id="A0A8H5FWE9"/>
<dbReference type="InterPro" id="IPR044298">
    <property type="entry name" value="MIG/MutY"/>
</dbReference>
<dbReference type="EC" id="3.2.2.31" evidence="4"/>
<evidence type="ECO:0000256" key="9">
    <source>
        <dbReference type="ARBA" id="ARBA00022801"/>
    </source>
</evidence>
<dbReference type="GO" id="GO:0034039">
    <property type="term" value="F:8-oxo-7,8-dihydroguanine DNA N-glycosylase activity"/>
    <property type="evidence" value="ECO:0007669"/>
    <property type="project" value="TreeGrafter"/>
</dbReference>
<evidence type="ECO:0000256" key="10">
    <source>
        <dbReference type="ARBA" id="ARBA00023004"/>
    </source>
</evidence>
<dbReference type="GO" id="GO:0032357">
    <property type="term" value="F:oxidized purine DNA binding"/>
    <property type="evidence" value="ECO:0007669"/>
    <property type="project" value="TreeGrafter"/>
</dbReference>
<evidence type="ECO:0000256" key="2">
    <source>
        <dbReference type="ARBA" id="ARBA00001966"/>
    </source>
</evidence>
<evidence type="ECO:0000256" key="13">
    <source>
        <dbReference type="ARBA" id="ARBA00023204"/>
    </source>
</evidence>
<dbReference type="InterPro" id="IPR024586">
    <property type="entry name" value="DnaJ-like_C11_C"/>
</dbReference>
<dbReference type="InterPro" id="IPR004036">
    <property type="entry name" value="Endonuclease-III-like_CS2"/>
</dbReference>
<reference evidence="18 19" key="1">
    <citation type="journal article" date="2020" name="ISME J.">
        <title>Uncovering the hidden diversity of litter-decomposition mechanisms in mushroom-forming fungi.</title>
        <authorList>
            <person name="Floudas D."/>
            <person name="Bentzer J."/>
            <person name="Ahren D."/>
            <person name="Johansson T."/>
            <person name="Persson P."/>
            <person name="Tunlid A."/>
        </authorList>
    </citation>
    <scope>NUCLEOTIDE SEQUENCE [LARGE SCALE GENOMIC DNA]</scope>
    <source>
        <strain evidence="18 19">CBS 146.42</strain>
    </source>
</reference>
<evidence type="ECO:0000256" key="7">
    <source>
        <dbReference type="ARBA" id="ARBA00022723"/>
    </source>
</evidence>
<keyword evidence="7" id="KW-0479">Metal-binding</keyword>
<keyword evidence="13" id="KW-0234">DNA repair</keyword>
<sequence>MSKRRLSRLHSDSEDQWSGEDGKSKSSSSDTVDLEWTQEKRKGSQRKNMATRKKQKLEAQVQRMAQSDTRILGNTDSMHLESRHSIGLPGPMRTALLRWFTTVRDSRGMPWRKPSNLSQDPQQRSQRAYEVWVSEIMLQQTQVATVIPYYNRWMEAFPTLKDLAQANVDQVNALWKGLGYYSRARRLLEGAKKTVEDYGGSLPNNAKEMQKIPGIGRYSAGAICSIAYGERVPVLDGNVHRLLSRLLALHAPPKAKATLDLLWEAADVLVQEDTENHHPGDINQGLIELGSTICTVRNPSCDTCPLQPWCAAYELVGSKINESLPDIEDICRICEPLSAELEVTAFPMKADRKKAREELDIVNTPRDSHVLNLNKGASQGEVQERYRSLSLVFHPDKQQDPDAKEIATKNFLKIQKAYEVLSDPFLREIYDQLGSEGLSFNWPEGFRTNSLEEFREKLADVKGEIRRARQNAVLSPQGNLHCVVNAIPLFHRGHATVAKRLSDVSFASYSLRHKIQSKITEQTNLVLGVQVRNGTDHLDFTGTVQHQFSPRLSSLALVHFGFPFQTRLETAYSDGNNSLVVKTVGSLGAPLLFRPAVSASLTRKLFKRRTEQATVDLHVGHRPHVKLRLMTPKPFGLKYSGDRHENGGGNSGTSASLSGLETGIIFSSYGLDLEHGDPKIVGEFGVNLLELGTTLKSGLTLGYAGINWHFSSLWSIPSKSIEISTTTTLGRAGVVLVTEMSRLEQRLTIPIVLSAEYNGPLAMCTTVLPALAGLLVYRFIILPRRRTQRLAHLRSARKRLEESEERRERNAVEKVLKDLARKHSQTEKSKQGYYGSAEESEGIQDLTLDVTIPLQALVRNSQLFIAGGEETKLHIQGFFDPVPCIPKVLRIRYLFREQMHYAEIPDSMPTVLPLIEHRVGSPTTDA</sequence>
<evidence type="ECO:0000256" key="16">
    <source>
        <dbReference type="SAM" id="Phobius"/>
    </source>
</evidence>
<dbReference type="Gene3D" id="1.10.340.30">
    <property type="entry name" value="Hypothetical protein, domain 2"/>
    <property type="match status" value="1"/>
</dbReference>
<keyword evidence="19" id="KW-1185">Reference proteome</keyword>
<keyword evidence="11" id="KW-0411">Iron-sulfur</keyword>
<dbReference type="FunFam" id="1.10.340.30:FF:000002">
    <property type="entry name" value="Adenine DNA glycosylase"/>
    <property type="match status" value="1"/>
</dbReference>
<dbReference type="InterPro" id="IPR055225">
    <property type="entry name" value="DNAJC11-like_beta-barrel"/>
</dbReference>
<evidence type="ECO:0000256" key="6">
    <source>
        <dbReference type="ARBA" id="ARBA00022485"/>
    </source>
</evidence>
<dbReference type="GO" id="GO:0035485">
    <property type="term" value="F:adenine/guanine mispair binding"/>
    <property type="evidence" value="ECO:0007669"/>
    <property type="project" value="TreeGrafter"/>
</dbReference>
<dbReference type="SMART" id="SM00525">
    <property type="entry name" value="FES"/>
    <property type="match status" value="1"/>
</dbReference>
<dbReference type="EMBL" id="JAACJO010000013">
    <property type="protein sequence ID" value="KAF5351268.1"/>
    <property type="molecule type" value="Genomic_DNA"/>
</dbReference>
<comment type="similarity">
    <text evidence="3">Belongs to the Nth/MutY family.</text>
</comment>
<dbReference type="SMART" id="SM00271">
    <property type="entry name" value="DnaJ"/>
    <property type="match status" value="1"/>
</dbReference>
<keyword evidence="16" id="KW-1133">Transmembrane helix</keyword>